<name>A0A059JBS8_TRIIM</name>
<gene>
    <name evidence="2" type="ORF">H109_02955</name>
</gene>
<dbReference type="HOGENOM" id="CLU_900073_0_0_1"/>
<proteinExistence type="predicted"/>
<dbReference type="EMBL" id="AOKY01000212">
    <property type="protein sequence ID" value="KDB25229.1"/>
    <property type="molecule type" value="Genomic_DNA"/>
</dbReference>
<dbReference type="OMA" id="LPPMIWW"/>
<organism evidence="2 3">
    <name type="scientific">Trichophyton interdigitale (strain MR816)</name>
    <dbReference type="NCBI Taxonomy" id="1215338"/>
    <lineage>
        <taxon>Eukaryota</taxon>
        <taxon>Fungi</taxon>
        <taxon>Dikarya</taxon>
        <taxon>Ascomycota</taxon>
        <taxon>Pezizomycotina</taxon>
        <taxon>Eurotiomycetes</taxon>
        <taxon>Eurotiomycetidae</taxon>
        <taxon>Onygenales</taxon>
        <taxon>Arthrodermataceae</taxon>
        <taxon>Trichophyton</taxon>
    </lineage>
</organism>
<feature type="region of interest" description="Disordered" evidence="1">
    <location>
        <begin position="58"/>
        <end position="87"/>
    </location>
</feature>
<feature type="compositionally biased region" description="Polar residues" evidence="1">
    <location>
        <begin position="62"/>
        <end position="76"/>
    </location>
</feature>
<dbReference type="Proteomes" id="UP000024533">
    <property type="component" value="Unassembled WGS sequence"/>
</dbReference>
<keyword evidence="3" id="KW-1185">Reference proteome</keyword>
<dbReference type="AlphaFoldDB" id="A0A059JBS8"/>
<protein>
    <submittedName>
        <fullName evidence="2">Uncharacterized protein</fullName>
    </submittedName>
</protein>
<comment type="caution">
    <text evidence="2">The sequence shown here is derived from an EMBL/GenBank/DDBJ whole genome shotgun (WGS) entry which is preliminary data.</text>
</comment>
<accession>A0A059JBS8</accession>
<evidence type="ECO:0000313" key="3">
    <source>
        <dbReference type="Proteomes" id="UP000024533"/>
    </source>
</evidence>
<evidence type="ECO:0000313" key="2">
    <source>
        <dbReference type="EMBL" id="KDB25229.1"/>
    </source>
</evidence>
<reference evidence="2 3" key="1">
    <citation type="submission" date="2014-02" db="EMBL/GenBank/DDBJ databases">
        <title>The Genome Sequence of Trichophyton interdigitale MR816.</title>
        <authorList>
            <consortium name="The Broad Institute Genomics Platform"/>
            <person name="Cuomo C.A."/>
            <person name="White T.C."/>
            <person name="Graser Y."/>
            <person name="Martinez-Rossi N."/>
            <person name="Heitman J."/>
            <person name="Young S.K."/>
            <person name="Zeng Q."/>
            <person name="Gargeya S."/>
            <person name="Abouelleil A."/>
            <person name="Alvarado L."/>
            <person name="Chapman S.B."/>
            <person name="Gainer-Dewar J."/>
            <person name="Goldberg J."/>
            <person name="Griggs A."/>
            <person name="Gujja S."/>
            <person name="Hansen M."/>
            <person name="Howarth C."/>
            <person name="Imamovic A."/>
            <person name="Larimer J."/>
            <person name="Martinez D."/>
            <person name="Murphy C."/>
            <person name="Pearson M.D."/>
            <person name="Persinoti G."/>
            <person name="Poon T."/>
            <person name="Priest M."/>
            <person name="Roberts A.D."/>
            <person name="Saif S."/>
            <person name="Shea T.D."/>
            <person name="Sykes S.N."/>
            <person name="Wortman J."/>
            <person name="Nusbaum C."/>
            <person name="Birren B."/>
        </authorList>
    </citation>
    <scope>NUCLEOTIDE SEQUENCE [LARGE SCALE GENOMIC DNA]</scope>
    <source>
        <strain evidence="2 3">MR816</strain>
    </source>
</reference>
<sequence>MRDPNQIAQKEQVKELGAKDQKNCVLSQNAIQTNNENPSSNLSVDVCVEAMGRISIEAPPASHQTSDAASTQNHGMTNIPPKELLRPPPCQTRLAFRRYVSAPAVLRNRIQVTQHQVEVSRSSFTLADILLNANCRAQKPFLVRKVRARAALSTRPIPPVVRTGWETVDKTVSLTEVPEILAQDKTKGVEEMLHLRGGCGSWMGKKGTMRRLGDDEELPPMIWWLSGGKPGHSLPTGSKLRWWKAKSRGQWRTGQSRGYLQELAFVLSDGRLCRDEPGQKEGEKRTEQVKSNELELTDNVAVKKTIAPAEE</sequence>
<evidence type="ECO:0000256" key="1">
    <source>
        <dbReference type="SAM" id="MobiDB-lite"/>
    </source>
</evidence>
<dbReference type="OrthoDB" id="5425115at2759"/>